<proteinExistence type="predicted"/>
<dbReference type="InterPro" id="IPR010642">
    <property type="entry name" value="Invasion_prot_B"/>
</dbReference>
<evidence type="ECO:0008006" key="3">
    <source>
        <dbReference type="Google" id="ProtNLM"/>
    </source>
</evidence>
<dbReference type="EMBL" id="BPRA01000029">
    <property type="protein sequence ID" value="GJE57756.1"/>
    <property type="molecule type" value="Genomic_DNA"/>
</dbReference>
<dbReference type="Proteomes" id="UP001055101">
    <property type="component" value="Unassembled WGS sequence"/>
</dbReference>
<protein>
    <recommendedName>
        <fullName evidence="3">Invasion protein</fullName>
    </recommendedName>
</protein>
<gene>
    <name evidence="1" type="ORF">EKPJFOCH_4274</name>
</gene>
<keyword evidence="2" id="KW-1185">Reference proteome</keyword>
<dbReference type="InterPro" id="IPR038696">
    <property type="entry name" value="IalB_sf"/>
</dbReference>
<reference evidence="1" key="2">
    <citation type="submission" date="2021-08" db="EMBL/GenBank/DDBJ databases">
        <authorList>
            <person name="Tani A."/>
            <person name="Ola A."/>
            <person name="Ogura Y."/>
            <person name="Katsura K."/>
            <person name="Hayashi T."/>
        </authorList>
    </citation>
    <scope>NUCLEOTIDE SEQUENCE</scope>
    <source>
        <strain evidence="1">DSM 23674</strain>
    </source>
</reference>
<name>A0ABQ4TT00_9HYPH</name>
<comment type="caution">
    <text evidence="1">The sequence shown here is derived from an EMBL/GenBank/DDBJ whole genome shotgun (WGS) entry which is preliminary data.</text>
</comment>
<evidence type="ECO:0000313" key="1">
    <source>
        <dbReference type="EMBL" id="GJE57756.1"/>
    </source>
</evidence>
<evidence type="ECO:0000313" key="2">
    <source>
        <dbReference type="Proteomes" id="UP001055101"/>
    </source>
</evidence>
<dbReference type="Pfam" id="PF06776">
    <property type="entry name" value="IalB"/>
    <property type="match status" value="1"/>
</dbReference>
<sequence>MRSMTKTILILAAGALTTVPAAGILAYGPVLAQSGQPPVKAAPTIAQPAPAVPSEPGTTSASYGDWVMRCQRGGTAEKPVRVCEVAQSMQVQGQAQPIAQIAVGRVGAGQPLQITALLPPNVVFPSSVRVLMDEKDTTGIELAWRRCLPGACVADATVKEEGLRRWRGVTEPGRIAFKNAGGQDVAIPLSFRGLAQALDALAKEPG</sequence>
<accession>A0ABQ4TT00</accession>
<dbReference type="Gene3D" id="2.60.40.1880">
    <property type="entry name" value="Invasion associated locus B (IalB) protein"/>
    <property type="match status" value="1"/>
</dbReference>
<organism evidence="1 2">
    <name type="scientific">Methylobacterium thuringiense</name>
    <dbReference type="NCBI Taxonomy" id="1003091"/>
    <lineage>
        <taxon>Bacteria</taxon>
        <taxon>Pseudomonadati</taxon>
        <taxon>Pseudomonadota</taxon>
        <taxon>Alphaproteobacteria</taxon>
        <taxon>Hyphomicrobiales</taxon>
        <taxon>Methylobacteriaceae</taxon>
        <taxon>Methylobacterium</taxon>
    </lineage>
</organism>
<reference evidence="1" key="1">
    <citation type="journal article" date="2021" name="Front. Microbiol.">
        <title>Comprehensive Comparative Genomics and Phenotyping of Methylobacterium Species.</title>
        <authorList>
            <person name="Alessa O."/>
            <person name="Ogura Y."/>
            <person name="Fujitani Y."/>
            <person name="Takami H."/>
            <person name="Hayashi T."/>
            <person name="Sahin N."/>
            <person name="Tani A."/>
        </authorList>
    </citation>
    <scope>NUCLEOTIDE SEQUENCE</scope>
    <source>
        <strain evidence="1">DSM 23674</strain>
    </source>
</reference>